<gene>
    <name evidence="1" type="ORF">EVA_12397</name>
</gene>
<dbReference type="AlphaFoldDB" id="J9FWW1"/>
<sequence length="101" mass="11371">MKNASTDDSIQDNGIMTLYLQHDKGTDNEDKNKLVNANRIFTYDIQKFMVEYKREHNAYPNKVVIKVKTASDGYTLPTVSEGGNAESVWTKIEIDAAGLNK</sequence>
<evidence type="ECO:0000313" key="1">
    <source>
        <dbReference type="EMBL" id="EJW99491.1"/>
    </source>
</evidence>
<comment type="caution">
    <text evidence="1">The sequence shown here is derived from an EMBL/GenBank/DDBJ whole genome shotgun (WGS) entry which is preliminary data.</text>
</comment>
<reference evidence="1" key="1">
    <citation type="journal article" date="2012" name="PLoS ONE">
        <title>Gene sets for utilization of primary and secondary nutrition supplies in the distal gut of endangered iberian lynx.</title>
        <authorList>
            <person name="Alcaide M."/>
            <person name="Messina E."/>
            <person name="Richter M."/>
            <person name="Bargiela R."/>
            <person name="Peplies J."/>
            <person name="Huws S.A."/>
            <person name="Newbold C.J."/>
            <person name="Golyshin P.N."/>
            <person name="Simon M.A."/>
            <person name="Lopez G."/>
            <person name="Yakimov M.M."/>
            <person name="Ferrer M."/>
        </authorList>
    </citation>
    <scope>NUCLEOTIDE SEQUENCE</scope>
</reference>
<dbReference type="EMBL" id="AMCI01003776">
    <property type="protein sequence ID" value="EJW99491.1"/>
    <property type="molecule type" value="Genomic_DNA"/>
</dbReference>
<dbReference type="Gene3D" id="2.60.40.3220">
    <property type="match status" value="1"/>
</dbReference>
<name>J9FWW1_9ZZZZ</name>
<proteinExistence type="predicted"/>
<accession>J9FWW1</accession>
<protein>
    <submittedName>
        <fullName evidence="1">Uncharacterized protein</fullName>
    </submittedName>
</protein>
<organism evidence="1">
    <name type="scientific">gut metagenome</name>
    <dbReference type="NCBI Taxonomy" id="749906"/>
    <lineage>
        <taxon>unclassified sequences</taxon>
        <taxon>metagenomes</taxon>
        <taxon>organismal metagenomes</taxon>
    </lineage>
</organism>